<dbReference type="GO" id="GO:0006696">
    <property type="term" value="P:ergosterol biosynthetic process"/>
    <property type="evidence" value="ECO:0007669"/>
    <property type="project" value="TreeGrafter"/>
</dbReference>
<dbReference type="Pfam" id="PF01154">
    <property type="entry name" value="HMG_CoA_synt_N"/>
    <property type="match status" value="1"/>
</dbReference>
<dbReference type="NCBIfam" id="TIGR01833">
    <property type="entry name" value="HMG-CoA-S_euk"/>
    <property type="match status" value="1"/>
</dbReference>
<evidence type="ECO:0000259" key="6">
    <source>
        <dbReference type="Pfam" id="PF01154"/>
    </source>
</evidence>
<feature type="domain" description="Hydroxymethylglutaryl-coenzyme A synthase N-terminal" evidence="6">
    <location>
        <begin position="4"/>
        <end position="182"/>
    </location>
</feature>
<dbReference type="EMBL" id="JAADJZ010000022">
    <property type="protein sequence ID" value="KAF2867554.1"/>
    <property type="molecule type" value="Genomic_DNA"/>
</dbReference>
<feature type="binding site" evidence="4">
    <location>
        <position position="217"/>
    </location>
    <ligand>
        <name>CoA</name>
        <dbReference type="ChEBI" id="CHEBI:57287"/>
    </ligand>
</feature>
<evidence type="ECO:0000313" key="8">
    <source>
        <dbReference type="EMBL" id="KAF2867554.1"/>
    </source>
</evidence>
<feature type="active site" description="Proton donor/acceptor" evidence="3">
    <location>
        <position position="269"/>
    </location>
</feature>
<sequence>MAARPSNIGIKAIELYFPNQASIAWCVDQAELEKFDGVSQGKYTIGLGQTKMSFCDDREDIYSLALTTLSSLLKKYSIDPKNIGRLEVGTETLLDKSKSVKSVLMQLFEESGNFNVEGVDTVNACYGGTNALFNTLNWMESSAWDGREAIVVTGDIALYKQGNARPTGGAGCVAMLIGPDAPLVVEPGLRGSYIKHAYDFYKPDLTSEYPIVDGHFSIRCYTEAVDACYKAYNNREETLKAQLNGSNGANGHAQEQDTPLDRFDYMCFHAPTCKLVAKSYARLLYNDYLTNPSNPIFSEVGPELKNLDYDTSVTDKTVEKTFMALSKKRFAARVQPSINVPTQCGNMYCGSVYGSFAGLLASLDDQAANGKRIGMFSYGSGLASSMFSLRVKGSIAEIQTKLNLQARLDSRRVVAPEVYDEMCNLREKAHLKKSYAPVGSTEHLFSGTYYLTGVDDMFRRSYEIAQ</sequence>
<feature type="binding site" evidence="4">
    <location>
        <position position="278"/>
    </location>
    <ligand>
        <name>CoA</name>
        <dbReference type="ChEBI" id="CHEBI:57287"/>
    </ligand>
</feature>
<dbReference type="InterPro" id="IPR013528">
    <property type="entry name" value="HMG_CoA_synth_N"/>
</dbReference>
<dbReference type="PANTHER" id="PTHR43323:SF2">
    <property type="entry name" value="HYDROXYMETHYLGLUTARYL-COA SYNTHASE"/>
    <property type="match status" value="1"/>
</dbReference>
<accession>A0A7C8I0M8</accession>
<dbReference type="Proteomes" id="UP000481861">
    <property type="component" value="Unassembled WGS sequence"/>
</dbReference>
<evidence type="ECO:0000256" key="3">
    <source>
        <dbReference type="PIRSR" id="PIRSR610122-1"/>
    </source>
</evidence>
<dbReference type="GO" id="GO:0006084">
    <property type="term" value="P:acetyl-CoA metabolic process"/>
    <property type="evidence" value="ECO:0007669"/>
    <property type="project" value="InterPro"/>
</dbReference>
<keyword evidence="9" id="KW-1185">Reference proteome</keyword>
<feature type="active site" description="Acyl-thioester intermediate" evidence="3">
    <location>
        <position position="125"/>
    </location>
</feature>
<name>A0A7C8I0M8_9PLEO</name>
<dbReference type="EC" id="2.3.3.10" evidence="5"/>
<dbReference type="Pfam" id="PF08540">
    <property type="entry name" value="HMG_CoA_synt_C"/>
    <property type="match status" value="1"/>
</dbReference>
<feature type="domain" description="Hydroxymethylglutaryl-coenzyme A synthase C-terminal" evidence="7">
    <location>
        <begin position="183"/>
        <end position="464"/>
    </location>
</feature>
<dbReference type="FunFam" id="3.40.47.10:FF:000008">
    <property type="entry name" value="3-hydroxy-3-methylglutaryl coenzyme A synthase"/>
    <property type="match status" value="1"/>
</dbReference>
<dbReference type="SUPFAM" id="SSF53901">
    <property type="entry name" value="Thiolase-like"/>
    <property type="match status" value="2"/>
</dbReference>
<evidence type="ECO:0000256" key="2">
    <source>
        <dbReference type="ARBA" id="ARBA00022679"/>
    </source>
</evidence>
<dbReference type="AlphaFoldDB" id="A0A7C8I0M8"/>
<dbReference type="GO" id="GO:0004421">
    <property type="term" value="F:hydroxymethylglutaryl-CoA synthase activity"/>
    <property type="evidence" value="ECO:0007669"/>
    <property type="project" value="UniProtKB-EC"/>
</dbReference>
<dbReference type="InterPro" id="IPR010122">
    <property type="entry name" value="HMG_CoA_synthase_euk"/>
</dbReference>
<comment type="caution">
    <text evidence="8">The sequence shown here is derived from an EMBL/GenBank/DDBJ whole genome shotgun (WGS) entry which is preliminary data.</text>
</comment>
<dbReference type="PANTHER" id="PTHR43323">
    <property type="entry name" value="3-HYDROXY-3-METHYLGLUTARYL COENZYME A SYNTHASE"/>
    <property type="match status" value="1"/>
</dbReference>
<dbReference type="OrthoDB" id="1269963at2759"/>
<dbReference type="Gene3D" id="3.40.47.10">
    <property type="match status" value="1"/>
</dbReference>
<comment type="catalytic activity">
    <reaction evidence="5">
        <text>acetoacetyl-CoA + acetyl-CoA + H2O = (3S)-3-hydroxy-3-methylglutaryl-CoA + CoA + H(+)</text>
        <dbReference type="Rhea" id="RHEA:10188"/>
        <dbReference type="ChEBI" id="CHEBI:15377"/>
        <dbReference type="ChEBI" id="CHEBI:15378"/>
        <dbReference type="ChEBI" id="CHEBI:43074"/>
        <dbReference type="ChEBI" id="CHEBI:57286"/>
        <dbReference type="ChEBI" id="CHEBI:57287"/>
        <dbReference type="ChEBI" id="CHEBI:57288"/>
        <dbReference type="EC" id="2.3.3.10"/>
    </reaction>
</comment>
<protein>
    <recommendedName>
        <fullName evidence="5">Hydroxymethylglutaryl-CoA synthase</fullName>
        <shortName evidence="5">HMG-CoA synthase</shortName>
        <ecNumber evidence="5">2.3.3.10</ecNumber>
    </recommendedName>
    <alternativeName>
        <fullName evidence="5">3-hydroxy-3-methylglutaryl coenzyme A synthase</fullName>
    </alternativeName>
</protein>
<keyword evidence="2 5" id="KW-0808">Transferase</keyword>
<evidence type="ECO:0000256" key="1">
    <source>
        <dbReference type="ARBA" id="ARBA00007061"/>
    </source>
</evidence>
<feature type="binding site" evidence="4">
    <location>
        <position position="274"/>
    </location>
    <ligand>
        <name>CoA</name>
        <dbReference type="ChEBI" id="CHEBI:57287"/>
    </ligand>
</feature>
<organism evidence="8 9">
    <name type="scientific">Massariosphaeria phaeospora</name>
    <dbReference type="NCBI Taxonomy" id="100035"/>
    <lineage>
        <taxon>Eukaryota</taxon>
        <taxon>Fungi</taxon>
        <taxon>Dikarya</taxon>
        <taxon>Ascomycota</taxon>
        <taxon>Pezizomycotina</taxon>
        <taxon>Dothideomycetes</taxon>
        <taxon>Pleosporomycetidae</taxon>
        <taxon>Pleosporales</taxon>
        <taxon>Pleosporales incertae sedis</taxon>
        <taxon>Massariosphaeria</taxon>
    </lineage>
</organism>
<dbReference type="PROSITE" id="PS01226">
    <property type="entry name" value="HMG_COA_SYNTHASE"/>
    <property type="match status" value="1"/>
</dbReference>
<dbReference type="CDD" id="cd00827">
    <property type="entry name" value="init_cond_enzymes"/>
    <property type="match status" value="1"/>
</dbReference>
<dbReference type="InterPro" id="IPR000590">
    <property type="entry name" value="HMG_CoA_synt_AS"/>
</dbReference>
<dbReference type="InterPro" id="IPR013746">
    <property type="entry name" value="HMG_CoA_synt_C_dom"/>
</dbReference>
<gene>
    <name evidence="8" type="ORF">BDV95DRAFT_527262</name>
</gene>
<dbReference type="GO" id="GO:0010142">
    <property type="term" value="P:farnesyl diphosphate biosynthetic process, mevalonate pathway"/>
    <property type="evidence" value="ECO:0007669"/>
    <property type="project" value="InterPro"/>
</dbReference>
<feature type="binding site" evidence="4">
    <location>
        <position position="163"/>
    </location>
    <ligand>
        <name>CoA</name>
        <dbReference type="ChEBI" id="CHEBI:57287"/>
    </ligand>
</feature>
<proteinExistence type="inferred from homology"/>
<comment type="similarity">
    <text evidence="1 5">Belongs to the thiolase-like superfamily. HMG-CoA synthase family.</text>
</comment>
<comment type="function">
    <text evidence="5">Catalyzes the condensation of acetyl-CoA with acetoacetyl-CoA to form HMG-CoA.</text>
</comment>
<evidence type="ECO:0000256" key="4">
    <source>
        <dbReference type="PIRSR" id="PIRSR610122-2"/>
    </source>
</evidence>
<feature type="active site" description="Proton donor/acceptor" evidence="3">
    <location>
        <position position="91"/>
    </location>
</feature>
<evidence type="ECO:0000256" key="5">
    <source>
        <dbReference type="RuleBase" id="RU364071"/>
    </source>
</evidence>
<evidence type="ECO:0000259" key="7">
    <source>
        <dbReference type="Pfam" id="PF08540"/>
    </source>
</evidence>
<evidence type="ECO:0000313" key="9">
    <source>
        <dbReference type="Proteomes" id="UP000481861"/>
    </source>
</evidence>
<reference evidence="8 9" key="1">
    <citation type="submission" date="2020-01" db="EMBL/GenBank/DDBJ databases">
        <authorList>
            <consortium name="DOE Joint Genome Institute"/>
            <person name="Haridas S."/>
            <person name="Albert R."/>
            <person name="Binder M."/>
            <person name="Bloem J."/>
            <person name="Labutti K."/>
            <person name="Salamov A."/>
            <person name="Andreopoulos B."/>
            <person name="Baker S.E."/>
            <person name="Barry K."/>
            <person name="Bills G."/>
            <person name="Bluhm B.H."/>
            <person name="Cannon C."/>
            <person name="Castanera R."/>
            <person name="Culley D.E."/>
            <person name="Daum C."/>
            <person name="Ezra D."/>
            <person name="Gonzalez J.B."/>
            <person name="Henrissat B."/>
            <person name="Kuo A."/>
            <person name="Liang C."/>
            <person name="Lipzen A."/>
            <person name="Lutzoni F."/>
            <person name="Magnuson J."/>
            <person name="Mondo S."/>
            <person name="Nolan M."/>
            <person name="Ohm R."/>
            <person name="Pangilinan J."/>
            <person name="Park H.-J.H."/>
            <person name="Ramirez L."/>
            <person name="Alfaro M."/>
            <person name="Sun H."/>
            <person name="Tritt A."/>
            <person name="Yoshinaga Y."/>
            <person name="Zwiers L.-H.L."/>
            <person name="Turgeon B.G."/>
            <person name="Goodwin S.B."/>
            <person name="Spatafora J.W."/>
            <person name="Crous P.W."/>
            <person name="Grigoriev I.V."/>
        </authorList>
    </citation>
    <scope>NUCLEOTIDE SEQUENCE [LARGE SCALE GENOMIC DNA]</scope>
    <source>
        <strain evidence="8 9">CBS 611.86</strain>
    </source>
</reference>
<dbReference type="InterPro" id="IPR016039">
    <property type="entry name" value="Thiolase-like"/>
</dbReference>